<evidence type="ECO:0000313" key="2">
    <source>
        <dbReference type="EMBL" id="QEH38128.1"/>
    </source>
</evidence>
<dbReference type="InterPro" id="IPR011051">
    <property type="entry name" value="RmlC_Cupin_sf"/>
</dbReference>
<dbReference type="EC" id="1.13.11.24" evidence="2"/>
<dbReference type="EMBL" id="CP042997">
    <property type="protein sequence ID" value="QEH38128.1"/>
    <property type="molecule type" value="Genomic_DNA"/>
</dbReference>
<keyword evidence="3" id="KW-1185">Reference proteome</keyword>
<dbReference type="InterPro" id="IPR013096">
    <property type="entry name" value="Cupin_2"/>
</dbReference>
<name>A0A5B9WBS3_9BACT</name>
<evidence type="ECO:0000313" key="3">
    <source>
        <dbReference type="Proteomes" id="UP000324233"/>
    </source>
</evidence>
<reference evidence="2 3" key="1">
    <citation type="submission" date="2019-08" db="EMBL/GenBank/DDBJ databases">
        <title>Deep-cultivation of Planctomycetes and their phenomic and genomic characterization uncovers novel biology.</title>
        <authorList>
            <person name="Wiegand S."/>
            <person name="Jogler M."/>
            <person name="Boedeker C."/>
            <person name="Pinto D."/>
            <person name="Vollmers J."/>
            <person name="Rivas-Marin E."/>
            <person name="Kohn T."/>
            <person name="Peeters S.H."/>
            <person name="Heuer A."/>
            <person name="Rast P."/>
            <person name="Oberbeckmann S."/>
            <person name="Bunk B."/>
            <person name="Jeske O."/>
            <person name="Meyerdierks A."/>
            <person name="Storesund J.E."/>
            <person name="Kallscheuer N."/>
            <person name="Luecker S."/>
            <person name="Lage O.M."/>
            <person name="Pohl T."/>
            <person name="Merkel B.J."/>
            <person name="Hornburger P."/>
            <person name="Mueller R.-W."/>
            <person name="Bruemmer F."/>
            <person name="Labrenz M."/>
            <person name="Spormann A.M."/>
            <person name="Op den Camp H."/>
            <person name="Overmann J."/>
            <person name="Amann R."/>
            <person name="Jetten M.S.M."/>
            <person name="Mascher T."/>
            <person name="Medema M.H."/>
            <person name="Devos D.P."/>
            <person name="Kaster A.-K."/>
            <person name="Ovreas L."/>
            <person name="Rohde M."/>
            <person name="Galperin M.Y."/>
            <person name="Jogler C."/>
        </authorList>
    </citation>
    <scope>NUCLEOTIDE SEQUENCE [LARGE SCALE GENOMIC DNA]</scope>
    <source>
        <strain evidence="2 3">OJF2</strain>
    </source>
</reference>
<keyword evidence="2" id="KW-0223">Dioxygenase</keyword>
<protein>
    <submittedName>
        <fullName evidence="2">Quercetin 2,3-dioxygenase</fullName>
        <ecNumber evidence="2">1.13.11.24</ecNumber>
    </submittedName>
</protein>
<dbReference type="Pfam" id="PF07883">
    <property type="entry name" value="Cupin_2"/>
    <property type="match status" value="1"/>
</dbReference>
<organism evidence="2 3">
    <name type="scientific">Aquisphaera giovannonii</name>
    <dbReference type="NCBI Taxonomy" id="406548"/>
    <lineage>
        <taxon>Bacteria</taxon>
        <taxon>Pseudomonadati</taxon>
        <taxon>Planctomycetota</taxon>
        <taxon>Planctomycetia</taxon>
        <taxon>Isosphaerales</taxon>
        <taxon>Isosphaeraceae</taxon>
        <taxon>Aquisphaera</taxon>
    </lineage>
</organism>
<dbReference type="InterPro" id="IPR053146">
    <property type="entry name" value="QDO-like"/>
</dbReference>
<sequence>METGVLGAGGGKSIWVVGDRYTIKCHGRETDGAFALIEATIPPGGGSPPHIHSREDEAFYLLEGQVDFHADGRTYPAAPGAWVTLPRGSLHHFKNTGPGPARMLIMVMPAGLEDYFLEVGREAREGEAERAPTPQDIEKLIEAAPRYGLELRIPAE</sequence>
<accession>A0A5B9WBS3</accession>
<evidence type="ECO:0000259" key="1">
    <source>
        <dbReference type="Pfam" id="PF07883"/>
    </source>
</evidence>
<dbReference type="PANTHER" id="PTHR36440:SF1">
    <property type="entry name" value="PUTATIVE (AFU_ORTHOLOGUE AFUA_8G07350)-RELATED"/>
    <property type="match status" value="1"/>
</dbReference>
<proteinExistence type="predicted"/>
<dbReference type="RefSeq" id="WP_148597603.1">
    <property type="nucleotide sequence ID" value="NZ_CP042997.1"/>
</dbReference>
<dbReference type="Gene3D" id="2.60.120.10">
    <property type="entry name" value="Jelly Rolls"/>
    <property type="match status" value="1"/>
</dbReference>
<dbReference type="PANTHER" id="PTHR36440">
    <property type="entry name" value="PUTATIVE (AFU_ORTHOLOGUE AFUA_8G07350)-RELATED"/>
    <property type="match status" value="1"/>
</dbReference>
<dbReference type="SUPFAM" id="SSF51182">
    <property type="entry name" value="RmlC-like cupins"/>
    <property type="match status" value="1"/>
</dbReference>
<dbReference type="KEGG" id="agv:OJF2_67260"/>
<gene>
    <name evidence="2" type="primary">qdoI</name>
    <name evidence="2" type="ORF">OJF2_67260</name>
</gene>
<feature type="domain" description="Cupin type-2" evidence="1">
    <location>
        <begin position="39"/>
        <end position="106"/>
    </location>
</feature>
<dbReference type="GO" id="GO:0008127">
    <property type="term" value="F:quercetin 2,3-dioxygenase activity"/>
    <property type="evidence" value="ECO:0007669"/>
    <property type="project" value="UniProtKB-EC"/>
</dbReference>
<dbReference type="OrthoDB" id="9794183at2"/>
<dbReference type="Proteomes" id="UP000324233">
    <property type="component" value="Chromosome"/>
</dbReference>
<dbReference type="AlphaFoldDB" id="A0A5B9WBS3"/>
<keyword evidence="2" id="KW-0560">Oxidoreductase</keyword>
<dbReference type="InterPro" id="IPR014710">
    <property type="entry name" value="RmlC-like_jellyroll"/>
</dbReference>